<sequence length="98" mass="11337">MKISAILFLMLIANKLISLSDNEFEHNCPGSLLASHQSCFTCGHECAPACGTRRYRLCCFNYLRKKRGPDMMQILYKYDEDLPEENIQQSKLQFLNEV</sequence>
<feature type="chain" id="PRO_5043942153" description="Trissin" evidence="1">
    <location>
        <begin position="19"/>
        <end position="98"/>
    </location>
</feature>
<evidence type="ECO:0008006" key="4">
    <source>
        <dbReference type="Google" id="ProtNLM"/>
    </source>
</evidence>
<comment type="caution">
    <text evidence="2">The sequence shown here is derived from an EMBL/GenBank/DDBJ whole genome shotgun (WGS) entry which is preliminary data.</text>
</comment>
<gene>
    <name evidence="2" type="ORF">EEDITHA_LOCUS15813</name>
</gene>
<dbReference type="Proteomes" id="UP001153954">
    <property type="component" value="Unassembled WGS sequence"/>
</dbReference>
<name>A0AAU9USF7_EUPED</name>
<keyword evidence="3" id="KW-1185">Reference proteome</keyword>
<dbReference type="EMBL" id="CAKOGL010000023">
    <property type="protein sequence ID" value="CAH2101012.1"/>
    <property type="molecule type" value="Genomic_DNA"/>
</dbReference>
<organism evidence="2 3">
    <name type="scientific">Euphydryas editha</name>
    <name type="common">Edith's checkerspot</name>
    <dbReference type="NCBI Taxonomy" id="104508"/>
    <lineage>
        <taxon>Eukaryota</taxon>
        <taxon>Metazoa</taxon>
        <taxon>Ecdysozoa</taxon>
        <taxon>Arthropoda</taxon>
        <taxon>Hexapoda</taxon>
        <taxon>Insecta</taxon>
        <taxon>Pterygota</taxon>
        <taxon>Neoptera</taxon>
        <taxon>Endopterygota</taxon>
        <taxon>Lepidoptera</taxon>
        <taxon>Glossata</taxon>
        <taxon>Ditrysia</taxon>
        <taxon>Papilionoidea</taxon>
        <taxon>Nymphalidae</taxon>
        <taxon>Nymphalinae</taxon>
        <taxon>Euphydryas</taxon>
    </lineage>
</organism>
<protein>
    <recommendedName>
        <fullName evidence="4">Trissin</fullName>
    </recommendedName>
</protein>
<evidence type="ECO:0000313" key="2">
    <source>
        <dbReference type="EMBL" id="CAH2101012.1"/>
    </source>
</evidence>
<proteinExistence type="predicted"/>
<keyword evidence="1" id="KW-0732">Signal</keyword>
<reference evidence="2" key="1">
    <citation type="submission" date="2022-03" db="EMBL/GenBank/DDBJ databases">
        <authorList>
            <person name="Tunstrom K."/>
        </authorList>
    </citation>
    <scope>NUCLEOTIDE SEQUENCE</scope>
</reference>
<evidence type="ECO:0000313" key="3">
    <source>
        <dbReference type="Proteomes" id="UP001153954"/>
    </source>
</evidence>
<accession>A0AAU9USF7</accession>
<evidence type="ECO:0000256" key="1">
    <source>
        <dbReference type="SAM" id="SignalP"/>
    </source>
</evidence>
<feature type="signal peptide" evidence="1">
    <location>
        <begin position="1"/>
        <end position="18"/>
    </location>
</feature>
<dbReference type="AlphaFoldDB" id="A0AAU9USF7"/>